<reference evidence="3" key="1">
    <citation type="submission" date="2021-01" db="EMBL/GenBank/DDBJ databases">
        <authorList>
            <person name="Corre E."/>
            <person name="Pelletier E."/>
            <person name="Niang G."/>
            <person name="Scheremetjew M."/>
            <person name="Finn R."/>
            <person name="Kale V."/>
            <person name="Holt S."/>
            <person name="Cochrane G."/>
            <person name="Meng A."/>
            <person name="Brown T."/>
            <person name="Cohen L."/>
        </authorList>
    </citation>
    <scope>NUCLEOTIDE SEQUENCE</scope>
    <source>
        <strain evidence="3">CCMP 2712</strain>
    </source>
</reference>
<organism evidence="3">
    <name type="scientific">Guillardia theta</name>
    <name type="common">Cryptophyte</name>
    <name type="synonym">Cryptomonas phi</name>
    <dbReference type="NCBI Taxonomy" id="55529"/>
    <lineage>
        <taxon>Eukaryota</taxon>
        <taxon>Cryptophyceae</taxon>
        <taxon>Pyrenomonadales</taxon>
        <taxon>Geminigeraceae</taxon>
        <taxon>Guillardia</taxon>
    </lineage>
</organism>
<evidence type="ECO:0000256" key="1">
    <source>
        <dbReference type="SAM" id="Phobius"/>
    </source>
</evidence>
<evidence type="ECO:0000313" key="3">
    <source>
        <dbReference type="EMBL" id="CAE2295461.1"/>
    </source>
</evidence>
<sequence length="356" mass="40395">MRRKSRGIGSIAAPRTLRVLNLCVCILVTIHVLVSWSFLRRAVPSGGVELGEEAISFDWREVLPELQPVWDQFRTCSEGLRAALPISDMRRWYTCSISEVEKMKDGWQCVDEGQKHLDRILTHTIKLHEHSELFEDYRVFETEGRGHGPGAKKKCGKRSVQVSEALRQALQPNATVRLDDRRPCHSTLSFISTGQASHHILGSSGTHFATTHHLGSISYRKNGTPCSRKLKELVSSTLKHGGLQYTDADDSFRGLYWYPPNGFTEWHTDGGQVEGWRLYLTDVEEENQSGFVYQAKDGVRRVGDRKFQANMFRLVRGKSLWHAVYSTNTTRFSMGIAISHGLAMKIVRQLNKLPSR</sequence>
<name>A0A6U5Z968_GUITH</name>
<evidence type="ECO:0000313" key="2">
    <source>
        <dbReference type="EMBL" id="CAE2295444.1"/>
    </source>
</evidence>
<gene>
    <name evidence="2" type="ORF">GTHE00462_LOCUS13167</name>
    <name evidence="3" type="ORF">GTHE00462_LOCUS13181</name>
</gene>
<keyword evidence="1" id="KW-0472">Membrane</keyword>
<keyword evidence="1" id="KW-1133">Transmembrane helix</keyword>
<dbReference type="EMBL" id="HBKN01016742">
    <property type="protein sequence ID" value="CAE2295444.1"/>
    <property type="molecule type" value="Transcribed_RNA"/>
</dbReference>
<dbReference type="EMBL" id="HBKN01016760">
    <property type="protein sequence ID" value="CAE2295461.1"/>
    <property type="molecule type" value="Transcribed_RNA"/>
</dbReference>
<keyword evidence="1" id="KW-0812">Transmembrane</keyword>
<protein>
    <submittedName>
        <fullName evidence="3">Uncharacterized protein</fullName>
    </submittedName>
</protein>
<proteinExistence type="predicted"/>
<dbReference type="AlphaFoldDB" id="A0A6U5Z968"/>
<feature type="transmembrane region" description="Helical" evidence="1">
    <location>
        <begin position="20"/>
        <end position="39"/>
    </location>
</feature>
<accession>A0A6U5Z968</accession>